<reference evidence="2 3" key="1">
    <citation type="submission" date="2023-12" db="EMBL/GenBank/DDBJ databases">
        <title>A high-quality genome assembly for Dillenia turbinata (Dilleniales).</title>
        <authorList>
            <person name="Chanderbali A."/>
        </authorList>
    </citation>
    <scope>NUCLEOTIDE SEQUENCE [LARGE SCALE GENOMIC DNA]</scope>
    <source>
        <strain evidence="2">LSX21</strain>
        <tissue evidence="2">Leaf</tissue>
    </source>
</reference>
<keyword evidence="3" id="KW-1185">Reference proteome</keyword>
<feature type="signal peptide" evidence="1">
    <location>
        <begin position="1"/>
        <end position="19"/>
    </location>
</feature>
<feature type="chain" id="PRO_5042835651" evidence="1">
    <location>
        <begin position="20"/>
        <end position="250"/>
    </location>
</feature>
<gene>
    <name evidence="2" type="ORF">RJ641_016635</name>
</gene>
<sequence length="250" mass="27836">MLKKFCWLEFMILCTVVVAAVVSAKNHGKEERLDRRLDAMKWHLELAREKLMWACYKGNPANDIVDLINKNRTAQKLSQLSNSPGLGCMALQFAEECKGNCSVNNTIHCQPPEDDFTEVFAPNCGVELPTFSNITAHIVGCQSKYLQPSQAFSHVLIHDKRTLAILRSKDHKEVGIGLIRTKKGPFIWCVLFSSGQTKSTFVLEDHGIGIKQKKGCHSGTNITCSKGHKDGDLILKTTLVFALSFVVSLF</sequence>
<keyword evidence="1" id="KW-0732">Signal</keyword>
<dbReference type="PANTHER" id="PTHR34537:SF2">
    <property type="entry name" value="FERREDOXIN-LIKE PROTEIN"/>
    <property type="match status" value="1"/>
</dbReference>
<comment type="caution">
    <text evidence="2">The sequence shown here is derived from an EMBL/GenBank/DDBJ whole genome shotgun (WGS) entry which is preliminary data.</text>
</comment>
<dbReference type="Proteomes" id="UP001370490">
    <property type="component" value="Unassembled WGS sequence"/>
</dbReference>
<proteinExistence type="predicted"/>
<dbReference type="AlphaFoldDB" id="A0AAN8Z2D9"/>
<accession>A0AAN8Z2D9</accession>
<dbReference type="EMBL" id="JBAMMX010000022">
    <property type="protein sequence ID" value="KAK6918213.1"/>
    <property type="molecule type" value="Genomic_DNA"/>
</dbReference>
<evidence type="ECO:0000313" key="3">
    <source>
        <dbReference type="Proteomes" id="UP001370490"/>
    </source>
</evidence>
<organism evidence="2 3">
    <name type="scientific">Dillenia turbinata</name>
    <dbReference type="NCBI Taxonomy" id="194707"/>
    <lineage>
        <taxon>Eukaryota</taxon>
        <taxon>Viridiplantae</taxon>
        <taxon>Streptophyta</taxon>
        <taxon>Embryophyta</taxon>
        <taxon>Tracheophyta</taxon>
        <taxon>Spermatophyta</taxon>
        <taxon>Magnoliopsida</taxon>
        <taxon>eudicotyledons</taxon>
        <taxon>Gunneridae</taxon>
        <taxon>Pentapetalae</taxon>
        <taxon>Dilleniales</taxon>
        <taxon>Dilleniaceae</taxon>
        <taxon>Dillenia</taxon>
    </lineage>
</organism>
<dbReference type="Gene3D" id="3.40.33.10">
    <property type="entry name" value="CAP"/>
    <property type="match status" value="1"/>
</dbReference>
<dbReference type="SUPFAM" id="SSF55797">
    <property type="entry name" value="PR-1-like"/>
    <property type="match status" value="1"/>
</dbReference>
<evidence type="ECO:0000256" key="1">
    <source>
        <dbReference type="SAM" id="SignalP"/>
    </source>
</evidence>
<evidence type="ECO:0000313" key="2">
    <source>
        <dbReference type="EMBL" id="KAK6918213.1"/>
    </source>
</evidence>
<name>A0AAN8Z2D9_9MAGN</name>
<dbReference type="InterPro" id="IPR035940">
    <property type="entry name" value="CAP_sf"/>
</dbReference>
<protein>
    <submittedName>
        <fullName evidence="2">Uncharacterized protein</fullName>
    </submittedName>
</protein>
<dbReference type="PANTHER" id="PTHR34537">
    <property type="entry name" value="OS08G0459300 PROTEIN"/>
    <property type="match status" value="1"/>
</dbReference>